<dbReference type="InterPro" id="IPR022781">
    <property type="entry name" value="Flagellar_biosynth_FliO"/>
</dbReference>
<evidence type="ECO:0000256" key="5">
    <source>
        <dbReference type="ARBA" id="ARBA00022989"/>
    </source>
</evidence>
<protein>
    <recommendedName>
        <fullName evidence="12">Flagellar protein</fullName>
    </recommendedName>
</protein>
<reference evidence="11" key="1">
    <citation type="submission" date="2016-04" db="EMBL/GenBank/DDBJ databases">
        <authorList>
            <person name="Evans L.H."/>
            <person name="Alamgir A."/>
            <person name="Owens N."/>
            <person name="Weber N.D."/>
            <person name="Virtaneva K."/>
            <person name="Barbian K."/>
            <person name="Babar A."/>
            <person name="Rosenke K."/>
        </authorList>
    </citation>
    <scope>NUCLEOTIDE SEQUENCE</scope>
    <source>
        <strain evidence="11">86</strain>
    </source>
</reference>
<dbReference type="AlphaFoldDB" id="A0A212JP11"/>
<dbReference type="InterPro" id="IPR052205">
    <property type="entry name" value="FliO/MopB"/>
</dbReference>
<comment type="similarity">
    <text evidence="8">Belongs to the FliO/MopB family.</text>
</comment>
<evidence type="ECO:0000256" key="2">
    <source>
        <dbReference type="ARBA" id="ARBA00004236"/>
    </source>
</evidence>
<feature type="transmembrane region" description="Helical" evidence="10">
    <location>
        <begin position="12"/>
        <end position="33"/>
    </location>
</feature>
<evidence type="ECO:0000256" key="6">
    <source>
        <dbReference type="ARBA" id="ARBA00023136"/>
    </source>
</evidence>
<evidence type="ECO:0000313" key="11">
    <source>
        <dbReference type="EMBL" id="SBW01157.1"/>
    </source>
</evidence>
<sequence>MNGESMLDGVMFGRLIAVLGLVIGMILLAGWALKRFGGGGLARAAQRSRRLALVEIRPLGPHHKLALVSRDGVEHLILLAANHSTVIETGIAPPAAPEPEPRFRDVLAEPADGRPMLRADDEDDLRDGAPR</sequence>
<keyword evidence="7" id="KW-0975">Bacterial flagellum</keyword>
<dbReference type="EMBL" id="FLUO01000001">
    <property type="protein sequence ID" value="SBW01157.1"/>
    <property type="molecule type" value="Genomic_DNA"/>
</dbReference>
<dbReference type="Pfam" id="PF04347">
    <property type="entry name" value="FliO"/>
    <property type="match status" value="1"/>
</dbReference>
<evidence type="ECO:0000256" key="1">
    <source>
        <dbReference type="ARBA" id="ARBA00004117"/>
    </source>
</evidence>
<dbReference type="PANTHER" id="PTHR38766:SF1">
    <property type="entry name" value="FLAGELLAR PROTEIN FLIO"/>
    <property type="match status" value="1"/>
</dbReference>
<dbReference type="GO" id="GO:0005886">
    <property type="term" value="C:plasma membrane"/>
    <property type="evidence" value="ECO:0007669"/>
    <property type="project" value="UniProtKB-SubCell"/>
</dbReference>
<evidence type="ECO:0008006" key="12">
    <source>
        <dbReference type="Google" id="ProtNLM"/>
    </source>
</evidence>
<feature type="compositionally biased region" description="Basic and acidic residues" evidence="9">
    <location>
        <begin position="99"/>
        <end position="119"/>
    </location>
</feature>
<organism evidence="11">
    <name type="scientific">uncultured Alphaproteobacteria bacterium</name>
    <dbReference type="NCBI Taxonomy" id="91750"/>
    <lineage>
        <taxon>Bacteria</taxon>
        <taxon>Pseudomonadati</taxon>
        <taxon>Pseudomonadota</taxon>
        <taxon>Alphaproteobacteria</taxon>
        <taxon>environmental samples</taxon>
    </lineage>
</organism>
<keyword evidence="4 10" id="KW-0812">Transmembrane</keyword>
<dbReference type="GO" id="GO:0044781">
    <property type="term" value="P:bacterial-type flagellum organization"/>
    <property type="evidence" value="ECO:0007669"/>
    <property type="project" value="InterPro"/>
</dbReference>
<evidence type="ECO:0000256" key="10">
    <source>
        <dbReference type="SAM" id="Phobius"/>
    </source>
</evidence>
<accession>A0A212JP11</accession>
<evidence type="ECO:0000256" key="4">
    <source>
        <dbReference type="ARBA" id="ARBA00022692"/>
    </source>
</evidence>
<comment type="subcellular location">
    <subcellularLocation>
        <location evidence="1">Bacterial flagellum basal body</location>
    </subcellularLocation>
    <subcellularLocation>
        <location evidence="2">Cell membrane</location>
    </subcellularLocation>
</comment>
<keyword evidence="6 10" id="KW-0472">Membrane</keyword>
<keyword evidence="3" id="KW-1003">Cell membrane</keyword>
<keyword evidence="5 10" id="KW-1133">Transmembrane helix</keyword>
<name>A0A212JP11_9PROT</name>
<dbReference type="GO" id="GO:0009425">
    <property type="term" value="C:bacterial-type flagellum basal body"/>
    <property type="evidence" value="ECO:0007669"/>
    <property type="project" value="UniProtKB-SubCell"/>
</dbReference>
<evidence type="ECO:0000256" key="9">
    <source>
        <dbReference type="SAM" id="MobiDB-lite"/>
    </source>
</evidence>
<evidence type="ECO:0000256" key="3">
    <source>
        <dbReference type="ARBA" id="ARBA00022475"/>
    </source>
</evidence>
<feature type="region of interest" description="Disordered" evidence="9">
    <location>
        <begin position="90"/>
        <end position="131"/>
    </location>
</feature>
<evidence type="ECO:0000256" key="8">
    <source>
        <dbReference type="ARBA" id="ARBA00037937"/>
    </source>
</evidence>
<dbReference type="PANTHER" id="PTHR38766">
    <property type="entry name" value="FLAGELLAR PROTEIN FLIO"/>
    <property type="match status" value="1"/>
</dbReference>
<gene>
    <name evidence="11" type="ORF">KL86APRO_11386</name>
</gene>
<evidence type="ECO:0000256" key="7">
    <source>
        <dbReference type="ARBA" id="ARBA00023143"/>
    </source>
</evidence>
<proteinExistence type="inferred from homology"/>